<dbReference type="EMBL" id="GL349462">
    <property type="protein sequence ID" value="KNC50852.1"/>
    <property type="molecule type" value="Genomic_DNA"/>
</dbReference>
<organism evidence="2 3">
    <name type="scientific">Thecamonas trahens ATCC 50062</name>
    <dbReference type="NCBI Taxonomy" id="461836"/>
    <lineage>
        <taxon>Eukaryota</taxon>
        <taxon>Apusozoa</taxon>
        <taxon>Apusomonadida</taxon>
        <taxon>Apusomonadidae</taxon>
        <taxon>Thecamonas</taxon>
    </lineage>
</organism>
<feature type="region of interest" description="Disordered" evidence="1">
    <location>
        <begin position="51"/>
        <end position="86"/>
    </location>
</feature>
<dbReference type="Proteomes" id="UP000054408">
    <property type="component" value="Unassembled WGS sequence"/>
</dbReference>
<protein>
    <submittedName>
        <fullName evidence="2">Uncharacterized protein</fullName>
    </submittedName>
</protein>
<dbReference type="GeneID" id="25569927"/>
<accession>A0A0L0DEU1</accession>
<evidence type="ECO:0000256" key="1">
    <source>
        <dbReference type="SAM" id="MobiDB-lite"/>
    </source>
</evidence>
<keyword evidence="3" id="KW-1185">Reference proteome</keyword>
<sequence>MTIMRKSWMIPGKATAGQRNAHVRRRMPATDLQRLYNFFRRIGACRDEWQNRERSISSSRESRAGGEQRGSGVQETQLSPSKGACISGSSEVVMSESFLIASTDRATARLESVTASTSVRSPTDAGDSDAAGGGGGGRVSAPRPTAASPCRPGVPAAA</sequence>
<feature type="region of interest" description="Disordered" evidence="1">
    <location>
        <begin position="109"/>
        <end position="158"/>
    </location>
</feature>
<evidence type="ECO:0000313" key="3">
    <source>
        <dbReference type="Proteomes" id="UP000054408"/>
    </source>
</evidence>
<feature type="compositionally biased region" description="Basic and acidic residues" evidence="1">
    <location>
        <begin position="51"/>
        <end position="66"/>
    </location>
</feature>
<evidence type="ECO:0000313" key="2">
    <source>
        <dbReference type="EMBL" id="KNC50852.1"/>
    </source>
</evidence>
<gene>
    <name evidence="2" type="ORF">AMSG_12012</name>
</gene>
<dbReference type="RefSeq" id="XP_013756834.1">
    <property type="nucleotide sequence ID" value="XM_013901380.1"/>
</dbReference>
<proteinExistence type="predicted"/>
<reference evidence="2 3" key="1">
    <citation type="submission" date="2010-05" db="EMBL/GenBank/DDBJ databases">
        <title>The Genome Sequence of Thecamonas trahens ATCC 50062.</title>
        <authorList>
            <consortium name="The Broad Institute Genome Sequencing Platform"/>
            <person name="Russ C."/>
            <person name="Cuomo C."/>
            <person name="Shea T."/>
            <person name="Young S.K."/>
            <person name="Zeng Q."/>
            <person name="Koehrsen M."/>
            <person name="Haas B."/>
            <person name="Borodovsky M."/>
            <person name="Guigo R."/>
            <person name="Alvarado L."/>
            <person name="Berlin A."/>
            <person name="Bochicchio J."/>
            <person name="Borenstein D."/>
            <person name="Chapman S."/>
            <person name="Chen Z."/>
            <person name="Freedman E."/>
            <person name="Gellesch M."/>
            <person name="Goldberg J."/>
            <person name="Griggs A."/>
            <person name="Gujja S."/>
            <person name="Heilman E."/>
            <person name="Heiman D."/>
            <person name="Hepburn T."/>
            <person name="Howarth C."/>
            <person name="Jen D."/>
            <person name="Larson L."/>
            <person name="Mehta T."/>
            <person name="Park D."/>
            <person name="Pearson M."/>
            <person name="Roberts A."/>
            <person name="Saif S."/>
            <person name="Shenoy N."/>
            <person name="Sisk P."/>
            <person name="Stolte C."/>
            <person name="Sykes S."/>
            <person name="Thomson T."/>
            <person name="Walk T."/>
            <person name="White J."/>
            <person name="Yandava C."/>
            <person name="Burger G."/>
            <person name="Gray M.W."/>
            <person name="Holland P.W.H."/>
            <person name="King N."/>
            <person name="Lang F.B.F."/>
            <person name="Roger A.J."/>
            <person name="Ruiz-Trillo I."/>
            <person name="Lander E."/>
            <person name="Nusbaum C."/>
        </authorList>
    </citation>
    <scope>NUCLEOTIDE SEQUENCE [LARGE SCALE GENOMIC DNA]</scope>
    <source>
        <strain evidence="2 3">ATCC 50062</strain>
    </source>
</reference>
<dbReference type="AlphaFoldDB" id="A0A0L0DEU1"/>
<name>A0A0L0DEU1_THETB</name>
<feature type="region of interest" description="Disordered" evidence="1">
    <location>
        <begin position="1"/>
        <end position="21"/>
    </location>
</feature>